<name>A0ABW4BVA6_9LACO</name>
<organism evidence="2 3">
    <name type="scientific">Companilactobacillus keshanensis</name>
    <dbReference type="NCBI Taxonomy" id="2486003"/>
    <lineage>
        <taxon>Bacteria</taxon>
        <taxon>Bacillati</taxon>
        <taxon>Bacillota</taxon>
        <taxon>Bacilli</taxon>
        <taxon>Lactobacillales</taxon>
        <taxon>Lactobacillaceae</taxon>
        <taxon>Companilactobacillus</taxon>
    </lineage>
</organism>
<feature type="transmembrane region" description="Helical" evidence="1">
    <location>
        <begin position="12"/>
        <end position="32"/>
    </location>
</feature>
<dbReference type="Proteomes" id="UP001597251">
    <property type="component" value="Unassembled WGS sequence"/>
</dbReference>
<keyword evidence="1" id="KW-0472">Membrane</keyword>
<evidence type="ECO:0000313" key="2">
    <source>
        <dbReference type="EMBL" id="MFD1418402.1"/>
    </source>
</evidence>
<accession>A0ABW4BVA6</accession>
<keyword evidence="1" id="KW-1133">Transmembrane helix</keyword>
<keyword evidence="3" id="KW-1185">Reference proteome</keyword>
<keyword evidence="1" id="KW-0812">Transmembrane</keyword>
<dbReference type="RefSeq" id="WP_125677466.1">
    <property type="nucleotide sequence ID" value="NZ_JBHTOI010000040.1"/>
</dbReference>
<reference evidence="3" key="1">
    <citation type="journal article" date="2019" name="Int. J. Syst. Evol. Microbiol.">
        <title>The Global Catalogue of Microorganisms (GCM) 10K type strain sequencing project: providing services to taxonomists for standard genome sequencing and annotation.</title>
        <authorList>
            <consortium name="The Broad Institute Genomics Platform"/>
            <consortium name="The Broad Institute Genome Sequencing Center for Infectious Disease"/>
            <person name="Wu L."/>
            <person name="Ma J."/>
        </authorList>
    </citation>
    <scope>NUCLEOTIDE SEQUENCE [LARGE SCALE GENOMIC DNA]</scope>
    <source>
        <strain evidence="3">CCM 8936</strain>
    </source>
</reference>
<sequence length="63" mass="6927">MEQVLEHKSADVVFILSIALVILISWALINFGAPKATFALLFNLIDFVLVAILVGVGIKFNRN</sequence>
<feature type="transmembrane region" description="Helical" evidence="1">
    <location>
        <begin position="38"/>
        <end position="58"/>
    </location>
</feature>
<evidence type="ECO:0000256" key="1">
    <source>
        <dbReference type="SAM" id="Phobius"/>
    </source>
</evidence>
<comment type="caution">
    <text evidence="2">The sequence shown here is derived from an EMBL/GenBank/DDBJ whole genome shotgun (WGS) entry which is preliminary data.</text>
</comment>
<evidence type="ECO:0000313" key="3">
    <source>
        <dbReference type="Proteomes" id="UP001597251"/>
    </source>
</evidence>
<proteinExistence type="predicted"/>
<dbReference type="EMBL" id="JBHTOI010000040">
    <property type="protein sequence ID" value="MFD1418402.1"/>
    <property type="molecule type" value="Genomic_DNA"/>
</dbReference>
<gene>
    <name evidence="2" type="ORF">ACFQ42_06590</name>
</gene>
<protein>
    <submittedName>
        <fullName evidence="2">Uncharacterized protein</fullName>
    </submittedName>
</protein>